<sequence length="156" mass="17431">MAKNKYAYNNNKDADESKTARAMARSLKISPKHCVEICSAIRGMDVAKAKTYLNDVIKMKKAVPFKRHNRDVGHRKGMKGWAAGRYPVKASKAILNVIENAEANAEYKGMDVENLKIEHISSHRGMVIRGARPRAFGRVTPFNTPTTHIQIVLVEA</sequence>
<keyword evidence="4 6" id="KW-0694">RNA-binding</keyword>
<keyword evidence="2 4" id="KW-0689">Ribosomal protein</keyword>
<dbReference type="PANTHER" id="PTHR11593">
    <property type="entry name" value="60S RIBOSOMAL PROTEIN L17"/>
    <property type="match status" value="1"/>
</dbReference>
<protein>
    <recommendedName>
        <fullName evidence="4">Large ribosomal subunit protein uL22</fullName>
    </recommendedName>
</protein>
<comment type="similarity">
    <text evidence="1 4 5">Belongs to the universal ribosomal protein uL22 family.</text>
</comment>
<evidence type="ECO:0000256" key="2">
    <source>
        <dbReference type="ARBA" id="ARBA00022980"/>
    </source>
</evidence>
<comment type="subunit">
    <text evidence="4 6">Part of the 50S ribosomal subunit.</text>
</comment>
<dbReference type="GO" id="GO:0019843">
    <property type="term" value="F:rRNA binding"/>
    <property type="evidence" value="ECO:0007669"/>
    <property type="project" value="UniProtKB-UniRule"/>
</dbReference>
<dbReference type="PROSITE" id="PS00464">
    <property type="entry name" value="RIBOSOMAL_L22"/>
    <property type="match status" value="1"/>
</dbReference>
<dbReference type="Pfam" id="PF00237">
    <property type="entry name" value="Ribosomal_L22"/>
    <property type="match status" value="1"/>
</dbReference>
<dbReference type="STRING" id="294671.YLM1_0442"/>
<reference evidence="7 8" key="1">
    <citation type="journal article" date="2016" name="Genome Announc.">
        <title>Draft Genome Sequence of the Rumen Methanogen Methanobrevibacter olleyae YLM1.</title>
        <authorList>
            <person name="Kelly W.J."/>
            <person name="Li D."/>
            <person name="Lambie S.C."/>
            <person name="Cox F."/>
            <person name="Attwood G.T."/>
            <person name="Altermann E."/>
            <person name="Leahy S.C."/>
        </authorList>
    </citation>
    <scope>NUCLEOTIDE SEQUENCE [LARGE SCALE GENOMIC DNA]</scope>
    <source>
        <strain evidence="7 8">YLM1</strain>
    </source>
</reference>
<name>A0A126QZ79_METOL</name>
<gene>
    <name evidence="4" type="primary">rpl22</name>
    <name evidence="7" type="ORF">YLM1_0442</name>
</gene>
<evidence type="ECO:0000256" key="1">
    <source>
        <dbReference type="ARBA" id="ARBA00009451"/>
    </source>
</evidence>
<dbReference type="EMBL" id="CP014265">
    <property type="protein sequence ID" value="AMK14999.1"/>
    <property type="molecule type" value="Genomic_DNA"/>
</dbReference>
<dbReference type="NCBIfam" id="NF003260">
    <property type="entry name" value="PRK04223.1"/>
    <property type="match status" value="1"/>
</dbReference>
<comment type="function">
    <text evidence="4">The globular domain of the protein is located near the polypeptide exit tunnel on the outside of the subunit, while an extended beta-hairpin is found that lines the wall of the exit tunnel in the center of the 70S ribosome.</text>
</comment>
<dbReference type="Gene3D" id="3.90.470.10">
    <property type="entry name" value="Ribosomal protein L22/L17"/>
    <property type="match status" value="1"/>
</dbReference>
<evidence type="ECO:0000256" key="3">
    <source>
        <dbReference type="ARBA" id="ARBA00023274"/>
    </source>
</evidence>
<dbReference type="PATRIC" id="fig|294671.3.peg.458"/>
<dbReference type="InterPro" id="IPR001063">
    <property type="entry name" value="Ribosomal_uL22"/>
</dbReference>
<dbReference type="InterPro" id="IPR018260">
    <property type="entry name" value="Ribosomal_uL22_CS"/>
</dbReference>
<dbReference type="KEGG" id="mol:YLM1_0442"/>
<keyword evidence="3 4" id="KW-0687">Ribonucleoprotein</keyword>
<dbReference type="CDD" id="cd00336">
    <property type="entry name" value="Ribosomal_L22"/>
    <property type="match status" value="1"/>
</dbReference>
<dbReference type="SUPFAM" id="SSF54843">
    <property type="entry name" value="Ribosomal protein L22"/>
    <property type="match status" value="1"/>
</dbReference>
<organism evidence="7 8">
    <name type="scientific">Methanobrevibacter olleyae</name>
    <dbReference type="NCBI Taxonomy" id="294671"/>
    <lineage>
        <taxon>Archaea</taxon>
        <taxon>Methanobacteriati</taxon>
        <taxon>Methanobacteriota</taxon>
        <taxon>Methanomada group</taxon>
        <taxon>Methanobacteria</taxon>
        <taxon>Methanobacteriales</taxon>
        <taxon>Methanobacteriaceae</taxon>
        <taxon>Methanobrevibacter</taxon>
    </lineage>
</organism>
<keyword evidence="4 6" id="KW-0699">rRNA-binding</keyword>
<dbReference type="GO" id="GO:0022625">
    <property type="term" value="C:cytosolic large ribosomal subunit"/>
    <property type="evidence" value="ECO:0007669"/>
    <property type="project" value="UniProtKB-UniRule"/>
</dbReference>
<accession>A0A126QZ79</accession>
<evidence type="ECO:0000256" key="5">
    <source>
        <dbReference type="RuleBase" id="RU004005"/>
    </source>
</evidence>
<dbReference type="AlphaFoldDB" id="A0A126QZ79"/>
<dbReference type="GO" id="GO:0002181">
    <property type="term" value="P:cytoplasmic translation"/>
    <property type="evidence" value="ECO:0007669"/>
    <property type="project" value="TreeGrafter"/>
</dbReference>
<dbReference type="RefSeq" id="WP_067145878.1">
    <property type="nucleotide sequence ID" value="NZ_CP014265.1"/>
</dbReference>
<dbReference type="Proteomes" id="UP000066376">
    <property type="component" value="Chromosome"/>
</dbReference>
<dbReference type="HAMAP" id="MF_01331_A">
    <property type="entry name" value="Ribosomal_uL22_A"/>
    <property type="match status" value="1"/>
</dbReference>
<comment type="function">
    <text evidence="4 6">This protein binds specifically to 23S rRNA. It makes multiple contacts with different domains of the 23S rRNA in the assembled 50S subunit and ribosome.</text>
</comment>
<dbReference type="InterPro" id="IPR036394">
    <property type="entry name" value="Ribosomal_uL22_sf"/>
</dbReference>
<dbReference type="GO" id="GO:0003735">
    <property type="term" value="F:structural constituent of ribosome"/>
    <property type="evidence" value="ECO:0007669"/>
    <property type="project" value="UniProtKB-UniRule"/>
</dbReference>
<evidence type="ECO:0000256" key="6">
    <source>
        <dbReference type="RuleBase" id="RU004007"/>
    </source>
</evidence>
<dbReference type="GeneID" id="28488741"/>
<dbReference type="InterPro" id="IPR005721">
    <property type="entry name" value="Ribosomal_uL22_euk/arc"/>
</dbReference>
<evidence type="ECO:0000313" key="7">
    <source>
        <dbReference type="EMBL" id="AMK14999.1"/>
    </source>
</evidence>
<keyword evidence="8" id="KW-1185">Reference proteome</keyword>
<evidence type="ECO:0000256" key="4">
    <source>
        <dbReference type="HAMAP-Rule" id="MF_01331"/>
    </source>
</evidence>
<proteinExistence type="inferred from homology"/>
<dbReference type="InterPro" id="IPR057265">
    <property type="entry name" value="Ribosomal_uL22_arc-type"/>
</dbReference>
<dbReference type="PANTHER" id="PTHR11593:SF10">
    <property type="entry name" value="60S RIBOSOMAL PROTEIN L17"/>
    <property type="match status" value="1"/>
</dbReference>
<dbReference type="NCBIfam" id="TIGR01038">
    <property type="entry name" value="uL22_arch_euk"/>
    <property type="match status" value="1"/>
</dbReference>
<evidence type="ECO:0000313" key="8">
    <source>
        <dbReference type="Proteomes" id="UP000066376"/>
    </source>
</evidence>
<reference evidence="8" key="2">
    <citation type="submission" date="2016-02" db="EMBL/GenBank/DDBJ databases">
        <title>The draft genome sequence of the rumen methanogen Methanobrevibacter olleyae YLM1.</title>
        <authorList>
            <consortium name="New Zealand Agricultural Greenhouse Gas Research Centre/Pastoral Greenhouse Gas Research Consortium"/>
            <person name="Kelly W.J."/>
            <person name="Li D."/>
            <person name="Lambie S.C."/>
            <person name="Attwood G.T."/>
            <person name="Altermann E."/>
            <person name="Leahy S.C."/>
        </authorList>
    </citation>
    <scope>NUCLEOTIDE SEQUENCE [LARGE SCALE GENOMIC DNA]</scope>
    <source>
        <strain evidence="8">YLM1</strain>
    </source>
</reference>